<evidence type="ECO:0000259" key="4">
    <source>
        <dbReference type="PROSITE" id="PS01124"/>
    </source>
</evidence>
<dbReference type="PROSITE" id="PS01124">
    <property type="entry name" value="HTH_ARAC_FAMILY_2"/>
    <property type="match status" value="1"/>
</dbReference>
<keyword evidence="2" id="KW-0238">DNA-binding</keyword>
<name>A0ABR4WWS1_9GAMM</name>
<evidence type="ECO:0000256" key="1">
    <source>
        <dbReference type="ARBA" id="ARBA00023015"/>
    </source>
</evidence>
<keyword evidence="1" id="KW-0805">Transcription regulation</keyword>
<dbReference type="InterPro" id="IPR009057">
    <property type="entry name" value="Homeodomain-like_sf"/>
</dbReference>
<dbReference type="PANTHER" id="PTHR43280:SF2">
    <property type="entry name" value="HTH-TYPE TRANSCRIPTIONAL REGULATOR EXSA"/>
    <property type="match status" value="1"/>
</dbReference>
<dbReference type="SUPFAM" id="SSF46689">
    <property type="entry name" value="Homeodomain-like"/>
    <property type="match status" value="2"/>
</dbReference>
<dbReference type="Gene3D" id="1.10.10.60">
    <property type="entry name" value="Homeodomain-like"/>
    <property type="match status" value="2"/>
</dbReference>
<keyword evidence="6" id="KW-1185">Reference proteome</keyword>
<feature type="domain" description="HTH araC/xylS-type" evidence="4">
    <location>
        <begin position="6"/>
        <end position="104"/>
    </location>
</feature>
<keyword evidence="3" id="KW-0804">Transcription</keyword>
<evidence type="ECO:0000313" key="5">
    <source>
        <dbReference type="EMBL" id="KGE79169.1"/>
    </source>
</evidence>
<dbReference type="SMART" id="SM00342">
    <property type="entry name" value="HTH_ARAC"/>
    <property type="match status" value="1"/>
</dbReference>
<dbReference type="PANTHER" id="PTHR43280">
    <property type="entry name" value="ARAC-FAMILY TRANSCRIPTIONAL REGULATOR"/>
    <property type="match status" value="1"/>
</dbReference>
<proteinExistence type="predicted"/>
<dbReference type="Pfam" id="PF12833">
    <property type="entry name" value="HTH_18"/>
    <property type="match status" value="1"/>
</dbReference>
<sequence>MCQDMMRAEIWLQDTMGSQKGIEELASKMGYSSSQVRRRFRHYFGLSPGAYRDRLRLEKAARLLIHTSSNINQIAGVCGYRNHSAFSRAFQRHYEQSPRRFRQAVRVSLKRRLNATEDFHYDIREQPSHKAVLTRLYRPDRLRDDLRDWLRHTPGAEALPARLDKAPPVAIFHDRPLEGALPRLDLGVQLSGGDANLALPPAFRTLHLPAQRHACVPLQDIGQLDAAVLYMACRGVSGEGEPISGDAPLLLQAGHGLELRIPLL</sequence>
<evidence type="ECO:0000256" key="3">
    <source>
        <dbReference type="ARBA" id="ARBA00023163"/>
    </source>
</evidence>
<accession>A0ABR4WWS1</accession>
<evidence type="ECO:0000313" key="6">
    <source>
        <dbReference type="Proteomes" id="UP000029721"/>
    </source>
</evidence>
<evidence type="ECO:0000256" key="2">
    <source>
        <dbReference type="ARBA" id="ARBA00023125"/>
    </source>
</evidence>
<reference evidence="5 6" key="1">
    <citation type="submission" date="2014-06" db="EMBL/GenBank/DDBJ databases">
        <title>Draft genome sequence of an extremely salt tolerant bacteria Halomonas salina/CIFRI 1.</title>
        <authorList>
            <person name="Behera B.D."/>
            <person name="Meena D.K."/>
            <person name="Das P."/>
            <person name="Maharana J."/>
            <person name="Paria P."/>
            <person name="Sharma A.P."/>
            <person name="Shamsudheen K.V."/>
            <person name="Rijit J."/>
            <person name="Dixit V."/>
            <person name="Verma A."/>
            <person name="Scaria V."/>
            <person name="Sivasubbu S."/>
        </authorList>
    </citation>
    <scope>NUCLEOTIDE SEQUENCE [LARGE SCALE GENOMIC DNA]</scope>
    <source>
        <strain evidence="5 6">CIFRI 1</strain>
    </source>
</reference>
<comment type="caution">
    <text evidence="5">The sequence shown here is derived from an EMBL/GenBank/DDBJ whole genome shotgun (WGS) entry which is preliminary data.</text>
</comment>
<dbReference type="Proteomes" id="UP000029721">
    <property type="component" value="Unassembled WGS sequence"/>
</dbReference>
<gene>
    <name evidence="5" type="ORF">FP66_16185</name>
</gene>
<dbReference type="EMBL" id="JOKD01000009">
    <property type="protein sequence ID" value="KGE79169.1"/>
    <property type="molecule type" value="Genomic_DNA"/>
</dbReference>
<dbReference type="InterPro" id="IPR018060">
    <property type="entry name" value="HTH_AraC"/>
</dbReference>
<organism evidence="5 6">
    <name type="scientific">Halomonas salina</name>
    <dbReference type="NCBI Taxonomy" id="42565"/>
    <lineage>
        <taxon>Bacteria</taxon>
        <taxon>Pseudomonadati</taxon>
        <taxon>Pseudomonadota</taxon>
        <taxon>Gammaproteobacteria</taxon>
        <taxon>Oceanospirillales</taxon>
        <taxon>Halomonadaceae</taxon>
        <taxon>Halomonas</taxon>
    </lineage>
</organism>
<protein>
    <recommendedName>
        <fullName evidence="4">HTH araC/xylS-type domain-containing protein</fullName>
    </recommendedName>
</protein>